<gene>
    <name evidence="1" type="ORF">J7E47_03590</name>
</gene>
<protein>
    <submittedName>
        <fullName evidence="1">Uncharacterized protein</fullName>
    </submittedName>
</protein>
<dbReference type="AlphaFoldDB" id="A0A944DEM2"/>
<organism evidence="1 2">
    <name type="scientific">Pseudomonas fluorescens</name>
    <dbReference type="NCBI Taxonomy" id="294"/>
    <lineage>
        <taxon>Bacteria</taxon>
        <taxon>Pseudomonadati</taxon>
        <taxon>Pseudomonadota</taxon>
        <taxon>Gammaproteobacteria</taxon>
        <taxon>Pseudomonadales</taxon>
        <taxon>Pseudomonadaceae</taxon>
        <taxon>Pseudomonas</taxon>
    </lineage>
</organism>
<evidence type="ECO:0000313" key="2">
    <source>
        <dbReference type="Proteomes" id="UP000692896"/>
    </source>
</evidence>
<sequence length="80" mass="8569">MSSEPFDLPVGAIRPAEKILKDIETAGSMILAVKNGARAHGFVIGLTCAGAITEDQADVILSRFDHATESRLRELALYAK</sequence>
<accession>A0A944DEM2</accession>
<evidence type="ECO:0000313" key="1">
    <source>
        <dbReference type="EMBL" id="MBT2327796.1"/>
    </source>
</evidence>
<dbReference type="Proteomes" id="UP000692896">
    <property type="component" value="Unassembled WGS sequence"/>
</dbReference>
<name>A0A944DEM2_PSEFL</name>
<reference evidence="1" key="1">
    <citation type="submission" date="2021-03" db="EMBL/GenBank/DDBJ databases">
        <title>Genomic analysis provides insights into the functional capacity of soil bacteria communities inhabiting an altitudinal gradient in the Atacama Desert.</title>
        <authorList>
            <person name="Gonzalez M."/>
            <person name="Maldonado J."/>
            <person name="Maza F."/>
            <person name="Hodar C."/>
            <person name="Cortes M."/>
            <person name="Palma R."/>
            <person name="Andreani C."/>
            <person name="Gaete A."/>
            <person name="Vasquez-Dean J."/>
            <person name="Acuna V."/>
            <person name="Aguado M."/>
            <person name="Mandakovic D."/>
            <person name="Latorre M."/>
            <person name="Orellana A."/>
            <person name="Gutierrez R."/>
            <person name="Montecino M."/>
            <person name="Allende M."/>
            <person name="Maass A."/>
            <person name="Cambiazo V."/>
        </authorList>
    </citation>
    <scope>NUCLEOTIDE SEQUENCE</scope>
    <source>
        <strain evidence="1">ISL-25</strain>
    </source>
</reference>
<dbReference type="RefSeq" id="WP_214917123.1">
    <property type="nucleotide sequence ID" value="NZ_JAGGNX010000019.1"/>
</dbReference>
<proteinExistence type="predicted"/>
<comment type="caution">
    <text evidence="1">The sequence shown here is derived from an EMBL/GenBank/DDBJ whole genome shotgun (WGS) entry which is preliminary data.</text>
</comment>
<dbReference type="EMBL" id="JAGGOB010000008">
    <property type="protein sequence ID" value="MBT2327796.1"/>
    <property type="molecule type" value="Genomic_DNA"/>
</dbReference>